<dbReference type="InterPro" id="IPR008912">
    <property type="entry name" value="Uncharacterised_CoxE"/>
</dbReference>
<reference evidence="1" key="1">
    <citation type="submission" date="2018-05" db="EMBL/GenBank/DDBJ databases">
        <authorList>
            <person name="Lanie J.A."/>
            <person name="Ng W.-L."/>
            <person name="Kazmierczak K.M."/>
            <person name="Andrzejewski T.M."/>
            <person name="Davidsen T.M."/>
            <person name="Wayne K.J."/>
            <person name="Tettelin H."/>
            <person name="Glass J.I."/>
            <person name="Rusch D."/>
            <person name="Podicherti R."/>
            <person name="Tsui H.-C.T."/>
            <person name="Winkler M.E."/>
        </authorList>
    </citation>
    <scope>NUCLEOTIDE SEQUENCE</scope>
</reference>
<accession>A0A381PP92</accession>
<sequence length="418" mass="48012">MSSTSQKESVSALEIPLLDSMFDDLALRRELSANLVGFCRHLRQNGLRSGMEEQMDALRALKEVDLEHASAFRMALRTTLAKSAQEQEIFDEHFHSFWYVWESAENLHQRFKAKKEEPAAVEVGTRQKKQSFVSLNDWLGVTETVEEEKEAAGYSPFETYSERDFSTFQAEELTEVMRLINEIGKTLATRFSRRTMNSKNRGLIDLRRTMRLSLRRGGEILDLAHYQRRRQRLKLVLLCDVSKSMDLYSRFLIQFIYAFQCVYRRIETFVFSTSLHRITESLHKEELQDALDQLSGTVPDWSGGTKIGASLEQFVGKYGLKLVDSQTVVLIISDGWDTGEVDLLENNMRFLQKHARNVIWLNPLKGSPGYEPTTRGMQVALPHVDIFASAHNLNSLRKLVRQLTLIQSGLRSFLTACD</sequence>
<organism evidence="1">
    <name type="scientific">marine metagenome</name>
    <dbReference type="NCBI Taxonomy" id="408172"/>
    <lineage>
        <taxon>unclassified sequences</taxon>
        <taxon>metagenomes</taxon>
        <taxon>ecological metagenomes</taxon>
    </lineage>
</organism>
<evidence type="ECO:0008006" key="2">
    <source>
        <dbReference type="Google" id="ProtNLM"/>
    </source>
</evidence>
<dbReference type="AlphaFoldDB" id="A0A381PP92"/>
<evidence type="ECO:0000313" key="1">
    <source>
        <dbReference type="EMBL" id="SUZ67273.1"/>
    </source>
</evidence>
<protein>
    <recommendedName>
        <fullName evidence="2">VWFA domain-containing protein</fullName>
    </recommendedName>
</protein>
<dbReference type="PIRSF" id="PIRSF010256">
    <property type="entry name" value="CoxE_vWa"/>
    <property type="match status" value="1"/>
</dbReference>
<dbReference type="PANTHER" id="PTHR39338">
    <property type="entry name" value="BLL5662 PROTEIN-RELATED"/>
    <property type="match status" value="1"/>
</dbReference>
<dbReference type="Gene3D" id="3.40.50.410">
    <property type="entry name" value="von Willebrand factor, type A domain"/>
    <property type="match status" value="1"/>
</dbReference>
<dbReference type="InterPro" id="IPR011195">
    <property type="entry name" value="UCP010256"/>
</dbReference>
<dbReference type="EMBL" id="UINC01001007">
    <property type="protein sequence ID" value="SUZ67273.1"/>
    <property type="molecule type" value="Genomic_DNA"/>
</dbReference>
<proteinExistence type="predicted"/>
<dbReference type="SUPFAM" id="SSF53300">
    <property type="entry name" value="vWA-like"/>
    <property type="match status" value="1"/>
</dbReference>
<dbReference type="Pfam" id="PF05762">
    <property type="entry name" value="VWA_CoxE"/>
    <property type="match status" value="1"/>
</dbReference>
<gene>
    <name evidence="1" type="ORF">METZ01_LOCUS20127</name>
</gene>
<dbReference type="InterPro" id="IPR036465">
    <property type="entry name" value="vWFA_dom_sf"/>
</dbReference>
<dbReference type="PANTHER" id="PTHR39338:SF6">
    <property type="entry name" value="BLL5662 PROTEIN"/>
    <property type="match status" value="1"/>
</dbReference>
<dbReference type="CDD" id="cd00198">
    <property type="entry name" value="vWFA"/>
    <property type="match status" value="1"/>
</dbReference>
<name>A0A381PP92_9ZZZZ</name>